<sequence>MANKKQVRIFAAVALTAALHAQAKGVHFSCSSKAQKWRVGHIFTPFRTHELCVRRKTDNAPNC</sequence>
<organism evidence="2 3">
    <name type="scientific">Phytophthora fragariae</name>
    <dbReference type="NCBI Taxonomy" id="53985"/>
    <lineage>
        <taxon>Eukaryota</taxon>
        <taxon>Sar</taxon>
        <taxon>Stramenopiles</taxon>
        <taxon>Oomycota</taxon>
        <taxon>Peronosporomycetes</taxon>
        <taxon>Peronosporales</taxon>
        <taxon>Peronosporaceae</taxon>
        <taxon>Phytophthora</taxon>
    </lineage>
</organism>
<evidence type="ECO:0000256" key="1">
    <source>
        <dbReference type="SAM" id="SignalP"/>
    </source>
</evidence>
<evidence type="ECO:0000313" key="2">
    <source>
        <dbReference type="EMBL" id="KAE9245583.1"/>
    </source>
</evidence>
<evidence type="ECO:0000313" key="3">
    <source>
        <dbReference type="Proteomes" id="UP000476176"/>
    </source>
</evidence>
<dbReference type="AlphaFoldDB" id="A0A6G0PGN0"/>
<protein>
    <recommendedName>
        <fullName evidence="4">RxLR effector protein</fullName>
    </recommendedName>
</protein>
<comment type="caution">
    <text evidence="2">The sequence shown here is derived from an EMBL/GenBank/DDBJ whole genome shotgun (WGS) entry which is preliminary data.</text>
</comment>
<feature type="chain" id="PRO_5026106537" description="RxLR effector protein" evidence="1">
    <location>
        <begin position="26"/>
        <end position="63"/>
    </location>
</feature>
<keyword evidence="1" id="KW-0732">Signal</keyword>
<feature type="signal peptide" evidence="1">
    <location>
        <begin position="1"/>
        <end position="25"/>
    </location>
</feature>
<dbReference type="EMBL" id="QXGC01000189">
    <property type="protein sequence ID" value="KAE9245583.1"/>
    <property type="molecule type" value="Genomic_DNA"/>
</dbReference>
<dbReference type="Proteomes" id="UP000476176">
    <property type="component" value="Unassembled WGS sequence"/>
</dbReference>
<gene>
    <name evidence="2" type="ORF">PF004_g5172</name>
</gene>
<reference evidence="2 3" key="1">
    <citation type="submission" date="2018-09" db="EMBL/GenBank/DDBJ databases">
        <title>Genomic investigation of the strawberry pathogen Phytophthora fragariae indicates pathogenicity is determined by transcriptional variation in three key races.</title>
        <authorList>
            <person name="Adams T.M."/>
            <person name="Armitage A.D."/>
            <person name="Sobczyk M.K."/>
            <person name="Bates H.J."/>
            <person name="Dunwell J.M."/>
            <person name="Nellist C.F."/>
            <person name="Harrison R.J."/>
        </authorList>
    </citation>
    <scope>NUCLEOTIDE SEQUENCE [LARGE SCALE GENOMIC DNA]</scope>
    <source>
        <strain evidence="2 3">BC-23</strain>
    </source>
</reference>
<name>A0A6G0PGN0_9STRA</name>
<accession>A0A6G0PGN0</accession>
<evidence type="ECO:0008006" key="4">
    <source>
        <dbReference type="Google" id="ProtNLM"/>
    </source>
</evidence>
<proteinExistence type="predicted"/>